<dbReference type="AlphaFoldDB" id="A0A177EAC9"/>
<dbReference type="EMBL" id="LSFI01000016">
    <property type="protein sequence ID" value="OAG27969.1"/>
    <property type="molecule type" value="Genomic_DNA"/>
</dbReference>
<name>A0A177EAC9_9BACT</name>
<keyword evidence="2" id="KW-1185">Reference proteome</keyword>
<gene>
    <name evidence="1" type="ORF">TH606_04330</name>
</gene>
<dbReference type="PROSITE" id="PS51331">
    <property type="entry name" value="THYX"/>
    <property type="match status" value="1"/>
</dbReference>
<dbReference type="PANTHER" id="PTHR34934">
    <property type="entry name" value="FLAVIN-DEPENDENT THYMIDYLATE SYNTHASE"/>
    <property type="match status" value="1"/>
</dbReference>
<reference evidence="1 2" key="1">
    <citation type="submission" date="2016-02" db="EMBL/GenBank/DDBJ databases">
        <title>Draft genome sequence of Thermodesulfatator sp. S606.</title>
        <authorList>
            <person name="Lai Q."/>
            <person name="Cao J."/>
            <person name="Dupont S."/>
            <person name="Shao Z."/>
            <person name="Jebbar M."/>
            <person name="Alain K."/>
        </authorList>
    </citation>
    <scope>NUCLEOTIDE SEQUENCE [LARGE SCALE GENOMIC DNA]</scope>
    <source>
        <strain evidence="1 2">S606</strain>
    </source>
</reference>
<dbReference type="Pfam" id="PF02511">
    <property type="entry name" value="Thy1"/>
    <property type="match status" value="1"/>
</dbReference>
<dbReference type="InterPro" id="IPR036098">
    <property type="entry name" value="Thymidylate_synthase_ThyX_sf"/>
</dbReference>
<dbReference type="PANTHER" id="PTHR34934:SF1">
    <property type="entry name" value="FLAVIN-DEPENDENT THYMIDYLATE SYNTHASE"/>
    <property type="match status" value="1"/>
</dbReference>
<dbReference type="GO" id="GO:0050797">
    <property type="term" value="F:thymidylate synthase (FAD) activity"/>
    <property type="evidence" value="ECO:0007669"/>
    <property type="project" value="InterPro"/>
</dbReference>
<dbReference type="InterPro" id="IPR003669">
    <property type="entry name" value="Thymidylate_synthase_ThyX"/>
</dbReference>
<protein>
    <recommendedName>
        <fullName evidence="3">Thymidylate synthase complementing protein ThyX</fullName>
    </recommendedName>
</protein>
<dbReference type="Gene3D" id="3.30.1360.170">
    <property type="match status" value="1"/>
</dbReference>
<dbReference type="SUPFAM" id="SSF69796">
    <property type="entry name" value="Thymidylate synthase-complementing protein Thy1"/>
    <property type="match status" value="1"/>
</dbReference>
<dbReference type="GO" id="GO:0006231">
    <property type="term" value="P:dTMP biosynthetic process"/>
    <property type="evidence" value="ECO:0007669"/>
    <property type="project" value="InterPro"/>
</dbReference>
<dbReference type="GO" id="GO:0070402">
    <property type="term" value="F:NADPH binding"/>
    <property type="evidence" value="ECO:0007669"/>
    <property type="project" value="TreeGrafter"/>
</dbReference>
<organism evidence="1 2">
    <name type="scientific">Thermodesulfatator autotrophicus</name>
    <dbReference type="NCBI Taxonomy" id="1795632"/>
    <lineage>
        <taxon>Bacteria</taxon>
        <taxon>Pseudomonadati</taxon>
        <taxon>Thermodesulfobacteriota</taxon>
        <taxon>Thermodesulfobacteria</taxon>
        <taxon>Thermodesulfobacteriales</taxon>
        <taxon>Thermodesulfatatoraceae</taxon>
        <taxon>Thermodesulfatator</taxon>
    </lineage>
</organism>
<dbReference type="CDD" id="cd20175">
    <property type="entry name" value="ThyX"/>
    <property type="match status" value="1"/>
</dbReference>
<proteinExistence type="predicted"/>
<sequence>MISIKDHQRRFSEEIRPFFDSLLEKDKALFRDTLFLSFLGARICYASTRPLNLFAEKRFQEKEELLAFLGRLKRSGHASVFAHSPLVAQEDLPAEKIARLSQVLFKAWWSESGSVCLNLRHFAEVYEEKEFMEILEASYEESHKWQDFQVFEIVYPEGKAEISRKIILGELISQTFSEPYGIEASPQVFVIDVAPEETMPFGWLAVVAEGFSRLFSHQFVRHTWLNFNQRSHRYTQVDQFVFPPSFDDKARAIYTRQIEEGLSAYQEIVKQGIKKEDARFVTPQGSSTTILATGPYFVWEDFISKRNHPKAQWEIRRLAEGLASVLRELKA</sequence>
<dbReference type="GO" id="GO:0004799">
    <property type="term" value="F:thymidylate synthase activity"/>
    <property type="evidence" value="ECO:0007669"/>
    <property type="project" value="TreeGrafter"/>
</dbReference>
<dbReference type="GO" id="GO:0050660">
    <property type="term" value="F:flavin adenine dinucleotide binding"/>
    <property type="evidence" value="ECO:0007669"/>
    <property type="project" value="InterPro"/>
</dbReference>
<dbReference type="Proteomes" id="UP000076964">
    <property type="component" value="Unassembled WGS sequence"/>
</dbReference>
<accession>A0A177EAC9</accession>
<dbReference type="RefSeq" id="WP_068541607.1">
    <property type="nucleotide sequence ID" value="NZ_LSFI01000016.1"/>
</dbReference>
<evidence type="ECO:0008006" key="3">
    <source>
        <dbReference type="Google" id="ProtNLM"/>
    </source>
</evidence>
<dbReference type="STRING" id="1795632.TH606_04330"/>
<evidence type="ECO:0000313" key="2">
    <source>
        <dbReference type="Proteomes" id="UP000076964"/>
    </source>
</evidence>
<comment type="caution">
    <text evidence="1">The sequence shown here is derived from an EMBL/GenBank/DDBJ whole genome shotgun (WGS) entry which is preliminary data.</text>
</comment>
<dbReference type="OrthoDB" id="9780625at2"/>
<evidence type="ECO:0000313" key="1">
    <source>
        <dbReference type="EMBL" id="OAG27969.1"/>
    </source>
</evidence>